<feature type="compositionally biased region" description="Low complexity" evidence="1">
    <location>
        <begin position="401"/>
        <end position="420"/>
    </location>
</feature>
<keyword evidence="2" id="KW-0472">Membrane</keyword>
<evidence type="ECO:0000313" key="5">
    <source>
        <dbReference type="EMBL" id="CUA83528.1"/>
    </source>
</evidence>
<dbReference type="InterPro" id="IPR025738">
    <property type="entry name" value="BatD"/>
</dbReference>
<feature type="region of interest" description="Disordered" evidence="1">
    <location>
        <begin position="401"/>
        <end position="426"/>
    </location>
</feature>
<name>A0A0K6GYD3_9GAMM</name>
<keyword evidence="3" id="KW-0732">Signal</keyword>
<protein>
    <submittedName>
        <fullName evidence="5">Oxygen tolerance</fullName>
    </submittedName>
</protein>
<organism evidence="5 6">
    <name type="scientific">Pseudidiomarina woesei</name>
    <dbReference type="NCBI Taxonomy" id="1381080"/>
    <lineage>
        <taxon>Bacteria</taxon>
        <taxon>Pseudomonadati</taxon>
        <taxon>Pseudomonadota</taxon>
        <taxon>Gammaproteobacteria</taxon>
        <taxon>Alteromonadales</taxon>
        <taxon>Idiomarinaceae</taxon>
        <taxon>Pseudidiomarina</taxon>
    </lineage>
</organism>
<feature type="chain" id="PRO_5005503891" evidence="3">
    <location>
        <begin position="26"/>
        <end position="583"/>
    </location>
</feature>
<feature type="transmembrane region" description="Helical" evidence="2">
    <location>
        <begin position="436"/>
        <end position="459"/>
    </location>
</feature>
<proteinExistence type="predicted"/>
<evidence type="ECO:0000256" key="2">
    <source>
        <dbReference type="SAM" id="Phobius"/>
    </source>
</evidence>
<keyword evidence="2" id="KW-1133">Transmembrane helix</keyword>
<evidence type="ECO:0000313" key="6">
    <source>
        <dbReference type="Proteomes" id="UP000182598"/>
    </source>
</evidence>
<feature type="signal peptide" evidence="3">
    <location>
        <begin position="1"/>
        <end position="25"/>
    </location>
</feature>
<evidence type="ECO:0000256" key="1">
    <source>
        <dbReference type="SAM" id="MobiDB-lite"/>
    </source>
</evidence>
<accession>A0A0K6GYD3</accession>
<keyword evidence="2" id="KW-0812">Transmembrane</keyword>
<dbReference type="Pfam" id="PF25607">
    <property type="entry name" value="DUF7939"/>
    <property type="match status" value="1"/>
</dbReference>
<gene>
    <name evidence="5" type="ORF">Ga0061064_0650</name>
</gene>
<feature type="domain" description="DUF7939" evidence="4">
    <location>
        <begin position="480"/>
        <end position="563"/>
    </location>
</feature>
<dbReference type="InterPro" id="IPR057699">
    <property type="entry name" value="DUF7939"/>
</dbReference>
<keyword evidence="6" id="KW-1185">Reference proteome</keyword>
<dbReference type="PANTHER" id="PTHR40940:SF1">
    <property type="entry name" value="PROTEIN BATD"/>
    <property type="match status" value="1"/>
</dbReference>
<dbReference type="PANTHER" id="PTHR40940">
    <property type="entry name" value="PROTEIN BATD-RELATED"/>
    <property type="match status" value="1"/>
</dbReference>
<dbReference type="Proteomes" id="UP000182598">
    <property type="component" value="Unassembled WGS sequence"/>
</dbReference>
<evidence type="ECO:0000259" key="4">
    <source>
        <dbReference type="Pfam" id="PF25607"/>
    </source>
</evidence>
<dbReference type="AlphaFoldDB" id="A0A0K6GYD3"/>
<sequence>MVMSHLRQSFIGFICFLLCANFAIAQELDVVASVDKNPIVQSEPFTLTVTVNDDVPQSAWNPEQALSEFRVLNTRSARRTSVVNGVSSRTTSFVVTLQAPPTPGTVRIPPITINNVSSNAIELKILDAQAATDELEQRPAFIRTSVESSQVYVQQQFKLIARLYLSANLLSGNLVAPTLELAEVRQFGKDEESYEIINGKRYQVFQRTYLITPQRSGDFTIEGPMFDGQISRETSRSVFSSIAATQPVSTIAPATKITVLPRPENWQGHWLPSELVSVSVEQMNTQADIAVGQPITLQYRLTAIGVTPEQLPRVGISELEQASVYPEAPELNSTVRNGRVIAQRTETIAVIPRQSGELTIPAVNLTYFNTRLNRPESATSEALTFNIKPAEGLQQDIAHTQSPVTQQSTQPQNTQAQSSPATQPVMQPEQQVNNHYFLLAIIFAGLWLITLALWAWWWFRSSIRNNAPSPAVLVENQEHKHSWAALEHAAKQNNAPATDKALRHWLSARYSVSVTDLNQVAEFYDHPPLSSQIEHLQRSRYAGKDISWQEGKALIRALKAAEKIRKKAENAPKESALPDLYPS</sequence>
<reference evidence="6" key="1">
    <citation type="submission" date="2015-08" db="EMBL/GenBank/DDBJ databases">
        <authorList>
            <person name="Varghese N."/>
        </authorList>
    </citation>
    <scope>NUCLEOTIDE SEQUENCE [LARGE SCALE GENOMIC DNA]</scope>
    <source>
        <strain evidence="6">DSM 27808</strain>
    </source>
</reference>
<dbReference type="EMBL" id="CYHB01000001">
    <property type="protein sequence ID" value="CUA83528.1"/>
    <property type="molecule type" value="Genomic_DNA"/>
</dbReference>
<evidence type="ECO:0000256" key="3">
    <source>
        <dbReference type="SAM" id="SignalP"/>
    </source>
</evidence>
<dbReference type="Pfam" id="PF13584">
    <property type="entry name" value="BatD"/>
    <property type="match status" value="3"/>
</dbReference>